<feature type="region of interest" description="Disordered" evidence="7">
    <location>
        <begin position="1"/>
        <end position="22"/>
    </location>
</feature>
<dbReference type="InterPro" id="IPR002423">
    <property type="entry name" value="Cpn60/GroEL/TCP-1"/>
</dbReference>
<feature type="region of interest" description="Disordered" evidence="7">
    <location>
        <begin position="916"/>
        <end position="1001"/>
    </location>
</feature>
<feature type="domain" description="PIPK" evidence="8">
    <location>
        <begin position="1671"/>
        <end position="2010"/>
    </location>
</feature>
<evidence type="ECO:0000256" key="7">
    <source>
        <dbReference type="SAM" id="MobiDB-lite"/>
    </source>
</evidence>
<feature type="compositionally biased region" description="Low complexity" evidence="7">
    <location>
        <begin position="937"/>
        <end position="946"/>
    </location>
</feature>
<dbReference type="EMBL" id="LHPG02000019">
    <property type="protein sequence ID" value="PRW32495.1"/>
    <property type="molecule type" value="Genomic_DNA"/>
</dbReference>
<dbReference type="PROSITE" id="PS51455">
    <property type="entry name" value="PIPK"/>
    <property type="match status" value="1"/>
</dbReference>
<dbReference type="GO" id="GO:0000285">
    <property type="term" value="F:1-phosphatidylinositol-3-phosphate 5-kinase activity"/>
    <property type="evidence" value="ECO:0007669"/>
    <property type="project" value="UniProtKB-EC"/>
</dbReference>
<evidence type="ECO:0000259" key="8">
    <source>
        <dbReference type="PROSITE" id="PS51455"/>
    </source>
</evidence>
<feature type="region of interest" description="Disordered" evidence="7">
    <location>
        <begin position="1265"/>
        <end position="1333"/>
    </location>
</feature>
<dbReference type="SUPFAM" id="SSF56104">
    <property type="entry name" value="SAICAR synthase-like"/>
    <property type="match status" value="1"/>
</dbReference>
<dbReference type="PANTHER" id="PTHR45748">
    <property type="entry name" value="1-PHOSPHATIDYLINOSITOL 3-PHOSPHATE 5-KINASE-RELATED"/>
    <property type="match status" value="1"/>
</dbReference>
<feature type="compositionally biased region" description="Low complexity" evidence="7">
    <location>
        <begin position="1083"/>
        <end position="1093"/>
    </location>
</feature>
<comment type="caution">
    <text evidence="9">The sequence shown here is derived from an EMBL/GenBank/DDBJ whole genome shotgun (WGS) entry which is preliminary data.</text>
</comment>
<keyword evidence="10" id="KW-1185">Reference proteome</keyword>
<feature type="compositionally biased region" description="Acidic residues" evidence="7">
    <location>
        <begin position="475"/>
        <end position="489"/>
    </location>
</feature>
<dbReference type="GO" id="GO:0046854">
    <property type="term" value="P:phosphatidylinositol phosphate biosynthetic process"/>
    <property type="evidence" value="ECO:0007669"/>
    <property type="project" value="TreeGrafter"/>
</dbReference>
<keyword evidence="3 6" id="KW-0547">Nucleotide-binding</keyword>
<dbReference type="EC" id="2.7.1.150" evidence="1"/>
<feature type="compositionally biased region" description="Low complexity" evidence="7">
    <location>
        <begin position="530"/>
        <end position="542"/>
    </location>
</feature>
<feature type="compositionally biased region" description="Low complexity" evidence="7">
    <location>
        <begin position="1265"/>
        <end position="1324"/>
    </location>
</feature>
<dbReference type="SMART" id="SM00330">
    <property type="entry name" value="PIPKc"/>
    <property type="match status" value="1"/>
</dbReference>
<dbReference type="Gene3D" id="3.30.810.10">
    <property type="entry name" value="2-Layer Sandwich"/>
    <property type="match status" value="1"/>
</dbReference>
<dbReference type="Gene3D" id="3.50.7.10">
    <property type="entry name" value="GroEL"/>
    <property type="match status" value="1"/>
</dbReference>
<dbReference type="SUPFAM" id="SSF52029">
    <property type="entry name" value="GroEL apical domain-like"/>
    <property type="match status" value="1"/>
</dbReference>
<dbReference type="InterPro" id="IPR044769">
    <property type="entry name" value="PIKfyve_PIPKc"/>
</dbReference>
<keyword evidence="4 6" id="KW-0418">Kinase</keyword>
<dbReference type="GO" id="GO:0010008">
    <property type="term" value="C:endosome membrane"/>
    <property type="evidence" value="ECO:0007669"/>
    <property type="project" value="TreeGrafter"/>
</dbReference>
<feature type="compositionally biased region" description="Low complexity" evidence="7">
    <location>
        <begin position="1632"/>
        <end position="1644"/>
    </location>
</feature>
<keyword evidence="2 6" id="KW-0808">Transferase</keyword>
<sequence length="2028" mass="208183">MAEGGRRAAGGGRDAALTWDVPPPLESGEAGAAAAARPAFAAVAAKHLEALVRQLLQAEGIQTVDAWAPLLCELAGMAAAALSPTAAAAHGKLDPRHYIKVKRLVSPSAAPANSCVVLGVACRKSLAHKRMRSFIAQPRIMLLAGGLEAQPAAGAASLRSSGGGGLGGASYGGGSAAAAAALNRSSLSSFDALLDQEQQTLAAAVERIASFSPDVLLVERSVARYAQELLLQKDISLVLNVKHELLERVALCTGALVAPSVDQLSSHCIGFCKEFEVESLPSAAGAAAAAAAATGGAEASPHASEGSDAQHLVVDAAALRRSGAAGAAGSGPRTIMLFRGCPRPLGSTILLRGSDAGELRRVKRVASFAAYAAYWGLLESALLADQLASAAAAVLPGGCQPEAVAGLADAVASTSFLATAAARGRQAILSASPHVSVVLERGAPAEELELLTPDSEQEAPGLRSSDGSGNGSGSEEAEAEAASEWDDGEAVGSPASSDSTQLWVVPAVAGGATFTVSGSQSQTEMDELDAAAQQQQPAQQRQLESTLGREASWGAASSGLLPPGLMAYRSQQLWLTISCKNPAKGVLCEPAHAHCMQYYADTDLPLGAFLSAAAPSNRKCPHPQCGDGAPLHLRSFMHANGLVTLSSVRLPAGKELPDSGVWLWLRPTSGRGGSDNGGAVRRVALSPEAACLSFAHLLSLLFDARQLALGGASLQRDFVRYLGAGSTLLCLHFSPASAYAVRMPPRCVGLLPASELEWLQEEVKALTEEADEAFGAIEFALQQQLRSLPPLEPASADDGGGGDAVAAAAAAAAADAEFRQMWLDTLADTRASFLELVQDTVVQLDSSSQGDEAGGQQQQEQAAAQQLVPMVWELNKLRSMLAAVVLQWATCLQEGAAGSHAAPPSGGGMLSTMLATRRQAGGRHSRRGSVAEETEGPEAAAGELPASPTAVQQREAGPSLGQQQLDASVPLQEQQQAGQPTLPAEPAGAGQPAEATLQRSVSGASLGQQFLEAGFSQELGQRAASELDFGAPSLMGGEEGSVGGASLATSPQGGGALPVPSSIPTGLVARYVAMFDQRGPEASPGSPGSSPTSQRRRSQRTLNWVQASSPAAGEGSGAASEAATASGSPAQPAASAAKQQQGEQQVVPPLQQPLTRQRSSLFRLDLTSPDPDLAHALTPSRRRTSYEGETAPGTVASRLEQISARLGRMSLTQSFTERRRSSALLHAASADQAMLRQAMSGQDYAALQPVAEQTASAAAAGPAAAVPAAASEQDQPLAEQQQPALAQQQQQQQQAQPQALALEQQPKEPGGAVVAAAAEEVSPPSAQPSGSHFEQWSELLPADGAAEAAAAGKDGRGSGGSEAAGVAGVLPSTLQMLKSASSGKLEAIAKLQEAPMPASVAPPASAAEPVGEAAAPAAAAGAAATALVAAAAPAAGAPAAAGLPLPAGSSRSASASLAQMGRSLSNLLTPVGSAAQLPLSLNSTPAASPAAGPLPEKAPSRLRQLLGKLRSEPAPGQLPLPTGRVELSGRALLPGGADGMRVAVFDEEPTSIIAYCLATREYQQYLHDAVATILFGEAGQRSSAAPSPGGGLDGGAANGEAAVPGSWQSLPTSPRGTQPSGRRVSSLVPALQQQQQQQQQAQDAVGGGGAADVAPSEASAASAAAPAAAAATAAVPAAPVPAFGQSPAPSTRTVTQEELAAEQSGDWQVLFCEQQLDCQLALEDPSPGMPWGRARFQVTAYYAPQFAELRRRCVAGGEAAFLASLSRCRKWASRGGKSAAYFARSCDKRYIVKQLSRSERQSFLEFAPDYFRYVATMLHRGQDTCLAKILGVYQVSVQYSGGRGAPSGPSWGGKEGTMDLLITENVFYGREAQVARIYDLKGSQRDRYAADDPTAAGAVLLDENLQELNLSSPTLVGPRAYACLQRALWSDTGFLAGLGVMDYSLLVGVDKARGELVVGVIDYCRQYTWDKQVETWVKKSGILGGAGKDPTVISPKQYSRRFRIAMSSYLTVVPFWEAPEPPLDPDAM</sequence>
<dbReference type="CDD" id="cd17300">
    <property type="entry name" value="PIPKc_PIKfyve"/>
    <property type="match status" value="1"/>
</dbReference>
<protein>
    <recommendedName>
        <fullName evidence="1">1-phosphatidylinositol-3-phosphate 5-kinase</fullName>
        <ecNumber evidence="1">2.7.1.150</ecNumber>
    </recommendedName>
</protein>
<evidence type="ECO:0000313" key="10">
    <source>
        <dbReference type="Proteomes" id="UP000239899"/>
    </source>
</evidence>
<evidence type="ECO:0000256" key="5">
    <source>
        <dbReference type="ARBA" id="ARBA00022840"/>
    </source>
</evidence>
<dbReference type="GO" id="GO:0005524">
    <property type="term" value="F:ATP binding"/>
    <property type="evidence" value="ECO:0007669"/>
    <property type="project" value="UniProtKB-UniRule"/>
</dbReference>
<feature type="region of interest" description="Disordered" evidence="7">
    <location>
        <begin position="1078"/>
        <end position="1194"/>
    </location>
</feature>
<dbReference type="FunFam" id="3.30.810.10:FF:000001">
    <property type="entry name" value="1-phosphatidylinositol 3-phosphate 5-kinase FAB1"/>
    <property type="match status" value="1"/>
</dbReference>
<dbReference type="PANTHER" id="PTHR45748:SF7">
    <property type="entry name" value="1-PHOSPHATIDYLINOSITOL 3-PHOSPHATE 5-KINASE-RELATED"/>
    <property type="match status" value="1"/>
</dbReference>
<feature type="compositionally biased region" description="Low complexity" evidence="7">
    <location>
        <begin position="1107"/>
        <end position="1158"/>
    </location>
</feature>
<name>A0A2P6TEU1_CHLSO</name>
<dbReference type="InterPro" id="IPR027483">
    <property type="entry name" value="PInositol-4-P-4/5-kinase_C_sf"/>
</dbReference>
<organism evidence="9 10">
    <name type="scientific">Chlorella sorokiniana</name>
    <name type="common">Freshwater green alga</name>
    <dbReference type="NCBI Taxonomy" id="3076"/>
    <lineage>
        <taxon>Eukaryota</taxon>
        <taxon>Viridiplantae</taxon>
        <taxon>Chlorophyta</taxon>
        <taxon>core chlorophytes</taxon>
        <taxon>Trebouxiophyceae</taxon>
        <taxon>Chlorellales</taxon>
        <taxon>Chlorellaceae</taxon>
        <taxon>Chlorella clade</taxon>
        <taxon>Chlorella</taxon>
    </lineage>
</organism>
<dbReference type="InterPro" id="IPR027409">
    <property type="entry name" value="GroEL-like_apical_dom_sf"/>
</dbReference>
<dbReference type="InterPro" id="IPR027484">
    <property type="entry name" value="PInositol-4-P-5-kinase_N"/>
</dbReference>
<reference evidence="9 10" key="1">
    <citation type="journal article" date="2018" name="Plant J.">
        <title>Genome sequences of Chlorella sorokiniana UTEX 1602 and Micractinium conductrix SAG 241.80: implications to maltose excretion by a green alga.</title>
        <authorList>
            <person name="Arriola M.B."/>
            <person name="Velmurugan N."/>
            <person name="Zhang Y."/>
            <person name="Plunkett M.H."/>
            <person name="Hondzo H."/>
            <person name="Barney B.M."/>
        </authorList>
    </citation>
    <scope>NUCLEOTIDE SEQUENCE [LARGE SCALE GENOMIC DNA]</scope>
    <source>
        <strain evidence="10">UTEX 1602</strain>
    </source>
</reference>
<feature type="region of interest" description="Disordered" evidence="7">
    <location>
        <begin position="1580"/>
        <end position="1653"/>
    </location>
</feature>
<dbReference type="STRING" id="3076.A0A2P6TEU1"/>
<evidence type="ECO:0000256" key="4">
    <source>
        <dbReference type="ARBA" id="ARBA00022777"/>
    </source>
</evidence>
<evidence type="ECO:0000313" key="9">
    <source>
        <dbReference type="EMBL" id="PRW32495.1"/>
    </source>
</evidence>
<accession>A0A2P6TEU1</accession>
<feature type="compositionally biased region" description="Low complexity" evidence="7">
    <location>
        <begin position="984"/>
        <end position="995"/>
    </location>
</feature>
<feature type="region of interest" description="Disordered" evidence="7">
    <location>
        <begin position="517"/>
        <end position="549"/>
    </location>
</feature>
<evidence type="ECO:0000256" key="1">
    <source>
        <dbReference type="ARBA" id="ARBA00012009"/>
    </source>
</evidence>
<gene>
    <name evidence="9" type="ORF">C2E21_8197</name>
</gene>
<proteinExistence type="predicted"/>
<feature type="compositionally biased region" description="Polar residues" evidence="7">
    <location>
        <begin position="960"/>
        <end position="979"/>
    </location>
</feature>
<feature type="compositionally biased region" description="Gly residues" evidence="7">
    <location>
        <begin position="1588"/>
        <end position="1597"/>
    </location>
</feature>
<dbReference type="Gene3D" id="3.30.800.10">
    <property type="entry name" value="Phosphatidylinositol Phosphate Kinase II Beta"/>
    <property type="match status" value="1"/>
</dbReference>
<dbReference type="Pfam" id="PF01504">
    <property type="entry name" value="PIP5K"/>
    <property type="match status" value="1"/>
</dbReference>
<dbReference type="InterPro" id="IPR002498">
    <property type="entry name" value="PInositol-4-P-4/5-kinase_core"/>
</dbReference>
<evidence type="ECO:0000256" key="6">
    <source>
        <dbReference type="PROSITE-ProRule" id="PRU00781"/>
    </source>
</evidence>
<dbReference type="Pfam" id="PF00118">
    <property type="entry name" value="Cpn60_TCP1"/>
    <property type="match status" value="1"/>
</dbReference>
<dbReference type="OrthoDB" id="158357at2759"/>
<evidence type="ECO:0000256" key="3">
    <source>
        <dbReference type="ARBA" id="ARBA00022741"/>
    </source>
</evidence>
<dbReference type="Proteomes" id="UP000239899">
    <property type="component" value="Unassembled WGS sequence"/>
</dbReference>
<feature type="compositionally biased region" description="Polar residues" evidence="7">
    <location>
        <begin position="1606"/>
        <end position="1620"/>
    </location>
</feature>
<feature type="region of interest" description="Disordered" evidence="7">
    <location>
        <begin position="1030"/>
        <end position="1061"/>
    </location>
</feature>
<keyword evidence="5 6" id="KW-0067">ATP-binding</keyword>
<evidence type="ECO:0000256" key="2">
    <source>
        <dbReference type="ARBA" id="ARBA00022679"/>
    </source>
</evidence>
<feature type="region of interest" description="Disordered" evidence="7">
    <location>
        <begin position="448"/>
        <end position="498"/>
    </location>
</feature>